<keyword evidence="1" id="KW-0472">Membrane</keyword>
<dbReference type="PANTHER" id="PTHR31061">
    <property type="entry name" value="LD22376P"/>
    <property type="match status" value="1"/>
</dbReference>
<keyword evidence="1" id="KW-1133">Transmembrane helix</keyword>
<sequence>MRYKYGKGKAQTMSVMNTTIVAGETGSMVKPGRLLSLDLLRGLTIGFMILVNNNGSEAAAYWPLKHAAWNGFTPTDLVFPTFLFLVGISTVFSTASRLAQGATKQSLFLHTLRRAVILFLLGLLVNSFPQFHLHTLRIYGVLPRIAVCYFVVATLYLVWPGWKDKVVLVVAALAGYWIIMRFVPVPGYGVPTHDVPLLDHDGNLVAWLDRQIFSASHLYERTRDPEGLISTLPALGTALIGMLTGLWLRTERTLKAKARGIEYAGLSGVLLGWLWNVWFPINKKLWTSSYVLFAAGWSLLLLAFSIWLVDVRGVRRGWWTTFLQVFGTNAIVAYVFSELLAGAIGSIHVAPGVNLGRWMYNGIHSVVPDAAFASLLYSLGFVLVCWLAVYPLYRRRIFIKI</sequence>
<feature type="transmembrane region" description="Helical" evidence="1">
    <location>
        <begin position="77"/>
        <end position="99"/>
    </location>
</feature>
<dbReference type="GO" id="GO:0016746">
    <property type="term" value="F:acyltransferase activity"/>
    <property type="evidence" value="ECO:0007669"/>
    <property type="project" value="UniProtKB-KW"/>
</dbReference>
<feature type="transmembrane region" description="Helical" evidence="1">
    <location>
        <begin position="166"/>
        <end position="183"/>
    </location>
</feature>
<feature type="transmembrane region" description="Helical" evidence="1">
    <location>
        <begin position="34"/>
        <end position="51"/>
    </location>
</feature>
<comment type="caution">
    <text evidence="2">The sequence shown here is derived from an EMBL/GenBank/DDBJ whole genome shotgun (WGS) entry which is preliminary data.</text>
</comment>
<feature type="transmembrane region" description="Helical" evidence="1">
    <location>
        <begin position="330"/>
        <end position="350"/>
    </location>
</feature>
<organism evidence="2 3">
    <name type="scientific">Edaphobacter aggregans</name>
    <dbReference type="NCBI Taxonomy" id="570835"/>
    <lineage>
        <taxon>Bacteria</taxon>
        <taxon>Pseudomonadati</taxon>
        <taxon>Acidobacteriota</taxon>
        <taxon>Terriglobia</taxon>
        <taxon>Terriglobales</taxon>
        <taxon>Acidobacteriaceae</taxon>
        <taxon>Edaphobacter</taxon>
    </lineage>
</organism>
<dbReference type="AlphaFoldDB" id="A0A428MDP2"/>
<accession>A0A428MDP2</accession>
<feature type="transmembrane region" description="Helical" evidence="1">
    <location>
        <begin position="290"/>
        <end position="309"/>
    </location>
</feature>
<feature type="transmembrane region" description="Helical" evidence="1">
    <location>
        <begin position="260"/>
        <end position="278"/>
    </location>
</feature>
<reference evidence="2 3" key="1">
    <citation type="submission" date="2018-12" db="EMBL/GenBank/DDBJ databases">
        <title>Sequencing of bacterial isolates from soil warming experiment in Harvard Forest, Massachusetts, USA.</title>
        <authorList>
            <person name="Deangelis K."/>
        </authorList>
    </citation>
    <scope>NUCLEOTIDE SEQUENCE [LARGE SCALE GENOMIC DNA]</scope>
    <source>
        <strain evidence="2 3">EB153</strain>
    </source>
</reference>
<gene>
    <name evidence="2" type="ORF">EDE15_0456</name>
</gene>
<keyword evidence="2" id="KW-0808">Transferase</keyword>
<evidence type="ECO:0000313" key="3">
    <source>
        <dbReference type="Proteomes" id="UP000269669"/>
    </source>
</evidence>
<feature type="transmembrane region" description="Helical" evidence="1">
    <location>
        <begin position="111"/>
        <end position="129"/>
    </location>
</feature>
<protein>
    <submittedName>
        <fullName evidence="2">Putative acyltransferase</fullName>
    </submittedName>
</protein>
<dbReference type="Proteomes" id="UP000269669">
    <property type="component" value="Unassembled WGS sequence"/>
</dbReference>
<keyword evidence="1" id="KW-0812">Transmembrane</keyword>
<keyword evidence="3" id="KW-1185">Reference proteome</keyword>
<keyword evidence="2" id="KW-0012">Acyltransferase</keyword>
<evidence type="ECO:0000256" key="1">
    <source>
        <dbReference type="SAM" id="Phobius"/>
    </source>
</evidence>
<dbReference type="EMBL" id="RSDW01000001">
    <property type="protein sequence ID" value="RSL14986.1"/>
    <property type="molecule type" value="Genomic_DNA"/>
</dbReference>
<evidence type="ECO:0000313" key="2">
    <source>
        <dbReference type="EMBL" id="RSL14986.1"/>
    </source>
</evidence>
<proteinExistence type="predicted"/>
<name>A0A428MDP2_9BACT</name>
<feature type="transmembrane region" description="Helical" evidence="1">
    <location>
        <begin position="141"/>
        <end position="159"/>
    </location>
</feature>
<feature type="transmembrane region" description="Helical" evidence="1">
    <location>
        <begin position="370"/>
        <end position="393"/>
    </location>
</feature>
<dbReference type="PANTHER" id="PTHR31061:SF24">
    <property type="entry name" value="LD22376P"/>
    <property type="match status" value="1"/>
</dbReference>
<feature type="transmembrane region" description="Helical" evidence="1">
    <location>
        <begin position="228"/>
        <end position="248"/>
    </location>
</feature>